<dbReference type="Pfam" id="PF10934">
    <property type="entry name" value="Sheath_initiator"/>
    <property type="match status" value="1"/>
</dbReference>
<dbReference type="AlphaFoldDB" id="A0A820J3Q4"/>
<accession>A0A820J3Q4</accession>
<protein>
    <recommendedName>
        <fullName evidence="3">Baseplate protein J-like domain-containing protein</fullName>
    </recommendedName>
</protein>
<name>A0A820J3Q4_9BILA</name>
<dbReference type="EMBL" id="CAJOBF010012645">
    <property type="protein sequence ID" value="CAF4320959.1"/>
    <property type="molecule type" value="Genomic_DNA"/>
</dbReference>
<evidence type="ECO:0000313" key="2">
    <source>
        <dbReference type="Proteomes" id="UP000663842"/>
    </source>
</evidence>
<evidence type="ECO:0000313" key="1">
    <source>
        <dbReference type="EMBL" id="CAF4320959.1"/>
    </source>
</evidence>
<dbReference type="InterPro" id="IPR020288">
    <property type="entry name" value="Sheath_initiator"/>
</dbReference>
<comment type="caution">
    <text evidence="1">The sequence shown here is derived from an EMBL/GenBank/DDBJ whole genome shotgun (WGS) entry which is preliminary data.</text>
</comment>
<proteinExistence type="predicted"/>
<organism evidence="1 2">
    <name type="scientific">Rotaria magnacalcarata</name>
    <dbReference type="NCBI Taxonomy" id="392030"/>
    <lineage>
        <taxon>Eukaryota</taxon>
        <taxon>Metazoa</taxon>
        <taxon>Spiralia</taxon>
        <taxon>Gnathifera</taxon>
        <taxon>Rotifera</taxon>
        <taxon>Eurotatoria</taxon>
        <taxon>Bdelloidea</taxon>
        <taxon>Philodinida</taxon>
        <taxon>Philodinidae</taxon>
        <taxon>Rotaria</taxon>
    </lineage>
</organism>
<gene>
    <name evidence="1" type="ORF">UXM345_LOCUS34466</name>
</gene>
<evidence type="ECO:0008006" key="3">
    <source>
        <dbReference type="Google" id="ProtNLM"/>
    </source>
</evidence>
<dbReference type="Proteomes" id="UP000663842">
    <property type="component" value="Unassembled WGS sequence"/>
</dbReference>
<sequence length="372" mass="40926">MFKKDLLLSSSHDLAIIDFDLQLTSDQQAVAQRVKQALLLFKGEWFLDRDLGVPYYEDILGTKNSIDTVRGVFVNAIRAVDGVKDLIEFNIEFDDATRTLGIKLTIIDDLKVAKIDLKAEEIYNASYPNTATGYSLDGIADYNGIRLSATYSSVTAQVSAINYTTIPEGSEVLIENTNNILLFPQEITVNNEQCNSIVLEVIDNTLPEYTIIINNIEYTYTKEQTDFVSDIAEGLKLLIAVNTSLSVTRAESILNVTSVDYLSLFACFATEEIGINSCATNVDLIAKEPGAIAIPEKSVTIIQTPIAGWISVSNQTAGLTGRDLETDIELRARRIKSIKFSGSGTVEAMRARLLNITGVTSVKILLNNKKIF</sequence>
<reference evidence="1" key="1">
    <citation type="submission" date="2021-02" db="EMBL/GenBank/DDBJ databases">
        <authorList>
            <person name="Nowell W R."/>
        </authorList>
    </citation>
    <scope>NUCLEOTIDE SEQUENCE</scope>
</reference>